<sequence length="868" mass="98035">MKRIRRPDIRLEFVTDENIFTLRYSNAVEVTGEQVGNKVLGFQTKNAMSDDSATFVITLAGDTNWDKALMINDIVKIYINPNPADDKEGLVLVGMISQVSKIGSYSNDQTTYRITGQAFSKPFIKFGLGVIQEVQAVLPATGWLVDGEKIKFSGSNASQIMKEVLDYFIPFMRYKYDDGKGNHNKTISDHFAWDGLDSWTAFENLKDTTQLTNFDGSLKQMMDMITAKPFNELFFRNGQDKNADKTQLVMRKTPFNESQWKALDYETVSSEDFVEEDVGKSDVETYSIFTVTTPQMLKTMEADVFSKPQYHKELVDRYGYSKLEVENMYIPIEENSSTEDDNNDAGDEQESYDKVMKDLKKEGKDKVSKAKNKWVKKLASKYKGLTKENAQEIVDKFSKDGKLSEEDYKKIIDKRDAGAQKGTYDKVLKDLKNQGQQEVNAKQEGWAKILSSRYHDLTKDQAKKLVAEFSKTGSISESKYKEVTGRSAESDQQIDNRPIATVSKLKDKLKKHFPDNKSFEGEDGKKNKKKAIDDLANNFRFGSKADAEKLVEKYMEYKGTPPDDQIYKDYIKALEEISNASADVGADATDSPMLIFSKMLYNWYYNNPNFYSGDIIVLGHHKYDLGKRLFVKDEQRNDVWEFYIESVEHKFDYKQGYYTTIGVTRGLKEAEVPDGSPVRFAPPWGQSSDFIGGLLGEKSLADMKSEAIAEKNKGKDGGGDDEGGDASGGESLKKLEKYKGDLPKWDKKTYPGNPQVGGLVGECTWYVYNRRKQFGLSCGAWGDAHNYDNAARAQGIGVGTTPKRGAILNWEAYKSGDHGTGHVAFVEGVSKDGKTIHISEYNYSAYHTYGERTLKVSSLPKGNYHFIY</sequence>
<dbReference type="EMBL" id="KP027447">
    <property type="protein sequence ID" value="AJA42205.1"/>
    <property type="molecule type" value="Genomic_DNA"/>
</dbReference>
<evidence type="ECO:0000313" key="4">
    <source>
        <dbReference type="EMBL" id="AJA42205.1"/>
    </source>
</evidence>
<dbReference type="OrthoDB" id="808at10239"/>
<dbReference type="GO" id="GO:0001897">
    <property type="term" value="P:symbiont-mediated cytolysis of host cell"/>
    <property type="evidence" value="ECO:0007669"/>
    <property type="project" value="UniProtKB-ARBA"/>
</dbReference>
<proteinExistence type="predicted"/>
<feature type="region of interest" description="Disordered" evidence="2">
    <location>
        <begin position="333"/>
        <end position="352"/>
    </location>
</feature>
<dbReference type="Proteomes" id="UP000032689">
    <property type="component" value="Segment"/>
</dbReference>
<organism evidence="4 5">
    <name type="scientific">Staphylococcus phage vB_SepM_ phiIPLA-C1C</name>
    <dbReference type="NCBI Taxonomy" id="1572704"/>
    <lineage>
        <taxon>Viruses</taxon>
        <taxon>Duplodnaviria</taxon>
        <taxon>Heunggongvirae</taxon>
        <taxon>Uroviricota</taxon>
        <taxon>Caudoviricetes</taxon>
        <taxon>Herelleviridae</taxon>
        <taxon>Twortvirinae</taxon>
        <taxon>Sepunavirus</taxon>
        <taxon>Sepunavirus IPLAC1C</taxon>
    </lineage>
</organism>
<evidence type="ECO:0000256" key="1">
    <source>
        <dbReference type="ARBA" id="ARBA00022529"/>
    </source>
</evidence>
<keyword evidence="5" id="KW-1185">Reference proteome</keyword>
<dbReference type="Pfam" id="PF05257">
    <property type="entry name" value="CHAP"/>
    <property type="match status" value="1"/>
</dbReference>
<dbReference type="InterPro" id="IPR038765">
    <property type="entry name" value="Papain-like_cys_pep_sf"/>
</dbReference>
<feature type="domain" description="Peptidase C51" evidence="3">
    <location>
        <begin position="738"/>
        <end position="868"/>
    </location>
</feature>
<evidence type="ECO:0000313" key="5">
    <source>
        <dbReference type="Proteomes" id="UP000032689"/>
    </source>
</evidence>
<dbReference type="Gene3D" id="3.90.1720.10">
    <property type="entry name" value="endopeptidase domain like (from Nostoc punctiforme)"/>
    <property type="match status" value="1"/>
</dbReference>
<reference evidence="4 5" key="1">
    <citation type="journal article" date="2015" name="Appl. Environ. Microbiol.">
        <title>Two Phages, phiIPLA-RODI and phiIPLA-C1C, Lyse Mono- and Dual-Species Staphylococcal Biofilms.</title>
        <authorList>
            <person name="Gutierrez D."/>
            <person name="Vandenheuvel D."/>
            <person name="Martinez B."/>
            <person name="Rodriguez A."/>
            <person name="Lavigne R."/>
            <person name="Garcia P."/>
        </authorList>
    </citation>
    <scope>NUCLEOTIDE SEQUENCE [LARGE SCALE GENOMIC DNA]</scope>
</reference>
<evidence type="ECO:0000256" key="2">
    <source>
        <dbReference type="SAM" id="MobiDB-lite"/>
    </source>
</evidence>
<dbReference type="GeneID" id="26640902"/>
<accession>A0A0D3MW84</accession>
<dbReference type="PROSITE" id="PS50911">
    <property type="entry name" value="CHAP"/>
    <property type="match status" value="1"/>
</dbReference>
<feature type="region of interest" description="Disordered" evidence="2">
    <location>
        <begin position="710"/>
        <end position="731"/>
    </location>
</feature>
<feature type="compositionally biased region" description="Acidic residues" evidence="2">
    <location>
        <begin position="336"/>
        <end position="350"/>
    </location>
</feature>
<protein>
    <submittedName>
        <fullName evidence="4">Amidase</fullName>
    </submittedName>
</protein>
<evidence type="ECO:0000259" key="3">
    <source>
        <dbReference type="PROSITE" id="PS50911"/>
    </source>
</evidence>
<dbReference type="KEGG" id="vg:26640902"/>
<dbReference type="RefSeq" id="YP_009214485.1">
    <property type="nucleotide sequence ID" value="NC_028962.1"/>
</dbReference>
<keyword evidence="1" id="KW-0929">Antimicrobial</keyword>
<dbReference type="InterPro" id="IPR007921">
    <property type="entry name" value="CHAP_dom"/>
</dbReference>
<name>A0A0D3MW84_9CAUD</name>
<dbReference type="SUPFAM" id="SSF54001">
    <property type="entry name" value="Cysteine proteinases"/>
    <property type="match status" value="1"/>
</dbReference>